<keyword evidence="3" id="KW-1185">Reference proteome</keyword>
<dbReference type="AlphaFoldDB" id="A0A317PMB2"/>
<keyword evidence="2" id="KW-0808">Transferase</keyword>
<dbReference type="Proteomes" id="UP000246352">
    <property type="component" value="Unassembled WGS sequence"/>
</dbReference>
<sequence>MTLRAVFLNDTSGNHHFGCARVMRTIEAALQARGIEVTAKSLVRQDWERDTAFLRALGAADIIVINGEGTLHHGSRHAEKLLRVVRHPNRKSIPVVVLNALFQDNPPEWDHLLAGMSLISVRDSRSFAELKGRYPGELHQTLDFSLYEPFVAGSSVERTSLIVGDSVFTDVTEELATLSDKSAADIFLPIVRTIKSSRPQLSPARRRIREAVIFMHRIVFGLRHPKARFCQDEFDYLTELSKGELHVTGRFHSVCFSLLTLTPFLALSSNSWKVEALIEDLGLSSDRLMALKDIRQAIDGSGMHGFSDAELLAIENGLEGNRRAISRVFDRVAELAAGDEARKISSLDSQSGRMAARKLAPS</sequence>
<dbReference type="Pfam" id="PF04230">
    <property type="entry name" value="PS_pyruv_trans"/>
    <property type="match status" value="1"/>
</dbReference>
<organism evidence="2 3">
    <name type="scientific">Hoeflea marina</name>
    <dbReference type="NCBI Taxonomy" id="274592"/>
    <lineage>
        <taxon>Bacteria</taxon>
        <taxon>Pseudomonadati</taxon>
        <taxon>Pseudomonadota</taxon>
        <taxon>Alphaproteobacteria</taxon>
        <taxon>Hyphomicrobiales</taxon>
        <taxon>Rhizobiaceae</taxon>
        <taxon>Hoeflea</taxon>
    </lineage>
</organism>
<dbReference type="GO" id="GO:0016740">
    <property type="term" value="F:transferase activity"/>
    <property type="evidence" value="ECO:0007669"/>
    <property type="project" value="UniProtKB-KW"/>
</dbReference>
<proteinExistence type="predicted"/>
<name>A0A317PMB2_9HYPH</name>
<evidence type="ECO:0000259" key="1">
    <source>
        <dbReference type="Pfam" id="PF04230"/>
    </source>
</evidence>
<protein>
    <submittedName>
        <fullName evidence="2">Polysaccharide pyruvyl transferase</fullName>
    </submittedName>
</protein>
<dbReference type="InterPro" id="IPR007345">
    <property type="entry name" value="Polysacch_pyruvyl_Trfase"/>
</dbReference>
<gene>
    <name evidence="2" type="ORF">DFR52_102742</name>
</gene>
<evidence type="ECO:0000313" key="2">
    <source>
        <dbReference type="EMBL" id="PWW02075.1"/>
    </source>
</evidence>
<accession>A0A317PMB2</accession>
<dbReference type="EMBL" id="QGTR01000002">
    <property type="protein sequence ID" value="PWW02075.1"/>
    <property type="molecule type" value="Genomic_DNA"/>
</dbReference>
<dbReference type="OrthoDB" id="1123495at2"/>
<feature type="domain" description="Polysaccharide pyruvyl transferase" evidence="1">
    <location>
        <begin position="49"/>
        <end position="270"/>
    </location>
</feature>
<reference evidence="2 3" key="1">
    <citation type="submission" date="2018-05" db="EMBL/GenBank/DDBJ databases">
        <title>Genomic Encyclopedia of Type Strains, Phase IV (KMG-IV): sequencing the most valuable type-strain genomes for metagenomic binning, comparative biology and taxonomic classification.</title>
        <authorList>
            <person name="Goeker M."/>
        </authorList>
    </citation>
    <scope>NUCLEOTIDE SEQUENCE [LARGE SCALE GENOMIC DNA]</scope>
    <source>
        <strain evidence="2 3">DSM 16791</strain>
    </source>
</reference>
<dbReference type="PANTHER" id="PTHR36836">
    <property type="entry name" value="COLANIC ACID BIOSYNTHESIS PROTEIN WCAK"/>
    <property type="match status" value="1"/>
</dbReference>
<evidence type="ECO:0000313" key="3">
    <source>
        <dbReference type="Proteomes" id="UP000246352"/>
    </source>
</evidence>
<dbReference type="PANTHER" id="PTHR36836:SF1">
    <property type="entry name" value="COLANIC ACID BIOSYNTHESIS PROTEIN WCAK"/>
    <property type="match status" value="1"/>
</dbReference>
<comment type="caution">
    <text evidence="2">The sequence shown here is derived from an EMBL/GenBank/DDBJ whole genome shotgun (WGS) entry which is preliminary data.</text>
</comment>
<dbReference type="RefSeq" id="WP_110031798.1">
    <property type="nucleotide sequence ID" value="NZ_QGTR01000002.1"/>
</dbReference>